<dbReference type="OMA" id="NVKIFNP"/>
<keyword evidence="5" id="KW-1185">Reference proteome</keyword>
<dbReference type="AlphaFoldDB" id="E2B905"/>
<dbReference type="InParanoid" id="E2B905"/>
<evidence type="ECO:0000256" key="2">
    <source>
        <dbReference type="ARBA" id="ARBA00008837"/>
    </source>
</evidence>
<evidence type="ECO:0000313" key="5">
    <source>
        <dbReference type="Proteomes" id="UP000008237"/>
    </source>
</evidence>
<dbReference type="PhylomeDB" id="E2B905"/>
<dbReference type="OrthoDB" id="9995306at2759"/>
<comment type="similarity">
    <text evidence="2">Belongs to the ELP6 family.</text>
</comment>
<dbReference type="CDD" id="cd19495">
    <property type="entry name" value="Elp6"/>
    <property type="match status" value="1"/>
</dbReference>
<dbReference type="STRING" id="610380.E2B905"/>
<name>E2B905_HARSA</name>
<dbReference type="InterPro" id="IPR027417">
    <property type="entry name" value="P-loop_NTPase"/>
</dbReference>
<dbReference type="EMBL" id="GL446405">
    <property type="protein sequence ID" value="EFN87839.1"/>
    <property type="molecule type" value="Genomic_DNA"/>
</dbReference>
<dbReference type="PANTHER" id="PTHR16184">
    <property type="entry name" value="ELONGATOR COMPLEX PROTEIN 6"/>
    <property type="match status" value="1"/>
</dbReference>
<protein>
    <recommendedName>
        <fullName evidence="3">Elongator complex protein 6</fullName>
    </recommendedName>
</protein>
<gene>
    <name evidence="4" type="ORF">EAI_01089</name>
</gene>
<organism evidence="5">
    <name type="scientific">Harpegnathos saltator</name>
    <name type="common">Jerdon's jumping ant</name>
    <dbReference type="NCBI Taxonomy" id="610380"/>
    <lineage>
        <taxon>Eukaryota</taxon>
        <taxon>Metazoa</taxon>
        <taxon>Ecdysozoa</taxon>
        <taxon>Arthropoda</taxon>
        <taxon>Hexapoda</taxon>
        <taxon>Insecta</taxon>
        <taxon>Pterygota</taxon>
        <taxon>Neoptera</taxon>
        <taxon>Endopterygota</taxon>
        <taxon>Hymenoptera</taxon>
        <taxon>Apocrita</taxon>
        <taxon>Aculeata</taxon>
        <taxon>Formicoidea</taxon>
        <taxon>Formicidae</taxon>
        <taxon>Ponerinae</taxon>
        <taxon>Ponerini</taxon>
        <taxon>Harpegnathos</taxon>
    </lineage>
</organism>
<dbReference type="FunCoup" id="E2B905">
    <property type="interactions" value="288"/>
</dbReference>
<proteinExistence type="inferred from homology"/>
<dbReference type="GO" id="GO:0033588">
    <property type="term" value="C:elongator holoenzyme complex"/>
    <property type="evidence" value="ECO:0007669"/>
    <property type="project" value="InterPro"/>
</dbReference>
<evidence type="ECO:0000313" key="4">
    <source>
        <dbReference type="EMBL" id="EFN87839.1"/>
    </source>
</evidence>
<dbReference type="InterPro" id="IPR018627">
    <property type="entry name" value="ELP6"/>
</dbReference>
<comment type="pathway">
    <text evidence="1">tRNA modification; 5-methoxycarbonylmethyl-2-thiouridine-tRNA biosynthesis.</text>
</comment>
<evidence type="ECO:0000256" key="1">
    <source>
        <dbReference type="ARBA" id="ARBA00005043"/>
    </source>
</evidence>
<dbReference type="GO" id="GO:0002098">
    <property type="term" value="P:tRNA wobble uridine modification"/>
    <property type="evidence" value="ECO:0007669"/>
    <property type="project" value="InterPro"/>
</dbReference>
<dbReference type="Proteomes" id="UP000008237">
    <property type="component" value="Unassembled WGS sequence"/>
</dbReference>
<evidence type="ECO:0000256" key="3">
    <source>
        <dbReference type="ARBA" id="ARBA00020263"/>
    </source>
</evidence>
<dbReference type="Gene3D" id="3.40.50.300">
    <property type="entry name" value="P-loop containing nucleotide triphosphate hydrolases"/>
    <property type="match status" value="1"/>
</dbReference>
<dbReference type="PANTHER" id="PTHR16184:SF6">
    <property type="entry name" value="ELONGATOR COMPLEX PROTEIN 6"/>
    <property type="match status" value="1"/>
</dbReference>
<dbReference type="KEGG" id="hst:105192419"/>
<accession>E2B905</accession>
<dbReference type="Pfam" id="PF09807">
    <property type="entry name" value="ELP6"/>
    <property type="match status" value="1"/>
</dbReference>
<sequence>MASTMEMVCNTLGIDRVIMDGKMVLIEEQHGTNANFLVNAILSDTLKKGNAVCLVHCHNTFGHYHNIGVRFGYNLLSLKAEGQVTVVEPMKIVASNVIDICKDSIDNEKIIADIISQEHKDIVYRLFRCIKEKCEEAANFNASVVLVIDDISHLFNLGLSVHDVMYLIRYLRSFMASHGISQLYILTHTYQEDPKISDADMVANCFKHMAHLCVTTEPLITGHSSDASGKLTICWRTNSIRSKYHWPEKIIYLFKLLDWQVKIYAPGKTSVLS</sequence>
<reference evidence="4 5" key="1">
    <citation type="journal article" date="2010" name="Science">
        <title>Genomic comparison of the ants Camponotus floridanus and Harpegnathos saltator.</title>
        <authorList>
            <person name="Bonasio R."/>
            <person name="Zhang G."/>
            <person name="Ye C."/>
            <person name="Mutti N.S."/>
            <person name="Fang X."/>
            <person name="Qin N."/>
            <person name="Donahue G."/>
            <person name="Yang P."/>
            <person name="Li Q."/>
            <person name="Li C."/>
            <person name="Zhang P."/>
            <person name="Huang Z."/>
            <person name="Berger S.L."/>
            <person name="Reinberg D."/>
            <person name="Wang J."/>
            <person name="Liebig J."/>
        </authorList>
    </citation>
    <scope>NUCLEOTIDE SEQUENCE [LARGE SCALE GENOMIC DNA]</scope>
    <source>
        <strain evidence="4 5">R22 G/1</strain>
    </source>
</reference>
<dbReference type="UniPathway" id="UPA00988"/>